<evidence type="ECO:0000313" key="1">
    <source>
        <dbReference type="EMBL" id="GAG10143.1"/>
    </source>
</evidence>
<sequence>MASVTLQIVSCAVLGTAILGLGGCSNGSRAPSGTLFEEYVMNFQLPPREEGDILPFPEPLPENVYQSAIAVAETDRPRFEEMVCSYLLKYCIYYRRYCNQGYSFAGPHDKPKVNPNSMRNSKFFMVNAFLAMSGRKYEDEDGVPDILVVDYCYAKLKDSKVIAEQLREFAAVQDEIPGRVRNLGTLPMFFACMGGRGG</sequence>
<accession>X0VCC6</accession>
<proteinExistence type="predicted"/>
<name>X0VCC6_9ZZZZ</name>
<comment type="caution">
    <text evidence="1">The sequence shown here is derived from an EMBL/GenBank/DDBJ whole genome shotgun (WGS) entry which is preliminary data.</text>
</comment>
<gene>
    <name evidence="1" type="ORF">S01H1_37137</name>
</gene>
<protein>
    <submittedName>
        <fullName evidence="1">Uncharacterized protein</fullName>
    </submittedName>
</protein>
<reference evidence="1" key="1">
    <citation type="journal article" date="2014" name="Front. Microbiol.">
        <title>High frequency of phylogenetically diverse reductive dehalogenase-homologous genes in deep subseafloor sedimentary metagenomes.</title>
        <authorList>
            <person name="Kawai M."/>
            <person name="Futagami T."/>
            <person name="Toyoda A."/>
            <person name="Takaki Y."/>
            <person name="Nishi S."/>
            <person name="Hori S."/>
            <person name="Arai W."/>
            <person name="Tsubouchi T."/>
            <person name="Morono Y."/>
            <person name="Uchiyama I."/>
            <person name="Ito T."/>
            <person name="Fujiyama A."/>
            <person name="Inagaki F."/>
            <person name="Takami H."/>
        </authorList>
    </citation>
    <scope>NUCLEOTIDE SEQUENCE</scope>
    <source>
        <strain evidence="1">Expedition CK06-06</strain>
    </source>
</reference>
<dbReference type="AlphaFoldDB" id="X0VCC6"/>
<organism evidence="1">
    <name type="scientific">marine sediment metagenome</name>
    <dbReference type="NCBI Taxonomy" id="412755"/>
    <lineage>
        <taxon>unclassified sequences</taxon>
        <taxon>metagenomes</taxon>
        <taxon>ecological metagenomes</taxon>
    </lineage>
</organism>
<dbReference type="EMBL" id="BARS01023316">
    <property type="protein sequence ID" value="GAG10143.1"/>
    <property type="molecule type" value="Genomic_DNA"/>
</dbReference>